<dbReference type="AlphaFoldDB" id="A0A0C3K3Y3"/>
<comment type="subunit">
    <text evidence="10">Component of the conserved oligomeric Golgi complex.</text>
</comment>
<feature type="compositionally biased region" description="Basic and acidic residues" evidence="12">
    <location>
        <begin position="117"/>
        <end position="126"/>
    </location>
</feature>
<dbReference type="PANTHER" id="PTHR21506:SF0">
    <property type="entry name" value="CONSERVED OLIGOMERIC GOLGI COMPLEX SUBUNIT 6"/>
    <property type="match status" value="1"/>
</dbReference>
<evidence type="ECO:0000313" key="15">
    <source>
        <dbReference type="EMBL" id="KIO16138.1"/>
    </source>
</evidence>
<evidence type="ECO:0000256" key="7">
    <source>
        <dbReference type="ARBA" id="ARBA00023136"/>
    </source>
</evidence>
<proteinExistence type="inferred from homology"/>
<dbReference type="Proteomes" id="UP000054248">
    <property type="component" value="Unassembled WGS sequence"/>
</dbReference>
<dbReference type="Pfam" id="PF06419">
    <property type="entry name" value="COG6_N"/>
    <property type="match status" value="1"/>
</dbReference>
<evidence type="ECO:0000256" key="8">
    <source>
        <dbReference type="ARBA" id="ARBA00031348"/>
    </source>
</evidence>
<feature type="region of interest" description="Disordered" evidence="12">
    <location>
        <begin position="1"/>
        <end position="64"/>
    </location>
</feature>
<dbReference type="InterPro" id="IPR048368">
    <property type="entry name" value="COG6_N"/>
</dbReference>
<reference evidence="16" key="2">
    <citation type="submission" date="2015-01" db="EMBL/GenBank/DDBJ databases">
        <title>Evolutionary Origins and Diversification of the Mycorrhizal Mutualists.</title>
        <authorList>
            <consortium name="DOE Joint Genome Institute"/>
            <consortium name="Mycorrhizal Genomics Consortium"/>
            <person name="Kohler A."/>
            <person name="Kuo A."/>
            <person name="Nagy L.G."/>
            <person name="Floudas D."/>
            <person name="Copeland A."/>
            <person name="Barry K.W."/>
            <person name="Cichocki N."/>
            <person name="Veneault-Fourrey C."/>
            <person name="LaButti K."/>
            <person name="Lindquist E.A."/>
            <person name="Lipzen A."/>
            <person name="Lundell T."/>
            <person name="Morin E."/>
            <person name="Murat C."/>
            <person name="Riley R."/>
            <person name="Ohm R."/>
            <person name="Sun H."/>
            <person name="Tunlid A."/>
            <person name="Henrissat B."/>
            <person name="Grigoriev I.V."/>
            <person name="Hibbett D.S."/>
            <person name="Martin F."/>
        </authorList>
    </citation>
    <scope>NUCLEOTIDE SEQUENCE [LARGE SCALE GENOMIC DNA]</scope>
    <source>
        <strain evidence="16">MUT 4182</strain>
    </source>
</reference>
<accession>A0A0C3K3Y3</accession>
<evidence type="ECO:0000256" key="1">
    <source>
        <dbReference type="ARBA" id="ARBA00004395"/>
    </source>
</evidence>
<evidence type="ECO:0000256" key="5">
    <source>
        <dbReference type="ARBA" id="ARBA00022927"/>
    </source>
</evidence>
<dbReference type="GO" id="GO:0006891">
    <property type="term" value="P:intra-Golgi vesicle-mediated transport"/>
    <property type="evidence" value="ECO:0007669"/>
    <property type="project" value="UniProtKB-UniRule"/>
</dbReference>
<comment type="function">
    <text evidence="9">Acts as a component of the peripheral membrane COG complex that is involved in intra-Golgi protein trafficking. COG is located at the cis-Golgi, and regulates tethering of retrograde intra-Golgi vesicles and possibly a number of other membrane trafficking events.</text>
</comment>
<evidence type="ECO:0000256" key="12">
    <source>
        <dbReference type="SAM" id="MobiDB-lite"/>
    </source>
</evidence>
<protein>
    <recommendedName>
        <fullName evidence="3 10">Conserved oligomeric Golgi complex subunit 6</fullName>
        <shortName evidence="10">COG complex subunit 6</shortName>
    </recommendedName>
    <alternativeName>
        <fullName evidence="8 10">Component of oligomeric Golgi complex 6</fullName>
    </alternativeName>
</protein>
<dbReference type="OrthoDB" id="272987at2759"/>
<feature type="compositionally biased region" description="Acidic residues" evidence="12">
    <location>
        <begin position="127"/>
        <end position="139"/>
    </location>
</feature>
<reference evidence="15 16" key="1">
    <citation type="submission" date="2014-04" db="EMBL/GenBank/DDBJ databases">
        <authorList>
            <consortium name="DOE Joint Genome Institute"/>
            <person name="Kuo A."/>
            <person name="Girlanda M."/>
            <person name="Perotto S."/>
            <person name="Kohler A."/>
            <person name="Nagy L.G."/>
            <person name="Floudas D."/>
            <person name="Copeland A."/>
            <person name="Barry K.W."/>
            <person name="Cichocki N."/>
            <person name="Veneault-Fourrey C."/>
            <person name="LaButti K."/>
            <person name="Lindquist E.A."/>
            <person name="Lipzen A."/>
            <person name="Lundell T."/>
            <person name="Morin E."/>
            <person name="Murat C."/>
            <person name="Sun H."/>
            <person name="Tunlid A."/>
            <person name="Henrissat B."/>
            <person name="Grigoriev I.V."/>
            <person name="Hibbett D.S."/>
            <person name="Martin F."/>
            <person name="Nordberg H.P."/>
            <person name="Cantor M.N."/>
            <person name="Hua S.X."/>
        </authorList>
    </citation>
    <scope>NUCLEOTIDE SEQUENCE [LARGE SCALE GENOMIC DNA]</scope>
    <source>
        <strain evidence="15 16">MUT 4182</strain>
    </source>
</reference>
<gene>
    <name evidence="15" type="ORF">M407DRAFT_34228</name>
</gene>
<comment type="function">
    <text evidence="10">Acts as component of the peripheral membrane COG complex that is involved in intra-Golgi protein trafficking. COG is located at the cis-Golgi, and regulates tethering of retrograde intra-Golgi vesicles and possibly a number of other membrane trafficking events.</text>
</comment>
<dbReference type="STRING" id="1051891.A0A0C3K3Y3"/>
<feature type="domain" description="Conserved oligomeric complex COG6 N-terminal" evidence="13">
    <location>
        <begin position="165"/>
        <end position="268"/>
    </location>
</feature>
<keyword evidence="4 10" id="KW-0813">Transport</keyword>
<evidence type="ECO:0000256" key="6">
    <source>
        <dbReference type="ARBA" id="ARBA00023034"/>
    </source>
</evidence>
<dbReference type="InterPro" id="IPR010490">
    <property type="entry name" value="COG6"/>
</dbReference>
<keyword evidence="16" id="KW-1185">Reference proteome</keyword>
<evidence type="ECO:0000256" key="3">
    <source>
        <dbReference type="ARBA" id="ARBA00020973"/>
    </source>
</evidence>
<evidence type="ECO:0000256" key="2">
    <source>
        <dbReference type="ARBA" id="ARBA00011023"/>
    </source>
</evidence>
<evidence type="ECO:0000259" key="13">
    <source>
        <dbReference type="Pfam" id="PF06419"/>
    </source>
</evidence>
<evidence type="ECO:0000256" key="9">
    <source>
        <dbReference type="ARBA" id="ARBA00043873"/>
    </source>
</evidence>
<dbReference type="GO" id="GO:0000139">
    <property type="term" value="C:Golgi membrane"/>
    <property type="evidence" value="ECO:0007669"/>
    <property type="project" value="UniProtKB-SubCell"/>
</dbReference>
<dbReference type="Pfam" id="PF20653">
    <property type="entry name" value="COG6_C"/>
    <property type="match status" value="1"/>
</dbReference>
<keyword evidence="6 10" id="KW-0333">Golgi apparatus</keyword>
<evidence type="ECO:0000256" key="10">
    <source>
        <dbReference type="RuleBase" id="RU365075"/>
    </source>
</evidence>
<evidence type="ECO:0000313" key="16">
    <source>
        <dbReference type="Proteomes" id="UP000054248"/>
    </source>
</evidence>
<sequence length="389" mass="42875">MSSQTDPIPSRLKVPSALPPGAASGMKSPGVASPSARGPPSALTTPSFFHTPPGNNRLPSTIPSKNPLALRLYKVLGANYSDASTKEALETLSSFYSPVAATEPGASASMLGAPVLKEPDRLTRDGPEDEEEEEEPDEVWGAEYARKARRKQTEMEQPVDGELALRARKGLRRDIETKLAESSRKFLTAFAEVDKKLDILQVHVGEMQTRCDEAQSKLQATNESCKHLLDRAEGLRGQREATAARQSIISLFLSRFTLTEEETQAVASRDVPVGPQVFAAMDRIEKIRIDCRVLMSGEEGETKAGLDIMSLTASLLDQAYNKLARWTSFEFRQMGKDASLDVAPLMQEAVLRLRQRPELLKLVIQLHSQEIRDQNCLTTFLLLVTRSKS</sequence>
<comment type="subcellular location">
    <subcellularLocation>
        <location evidence="1 10">Golgi apparatus membrane</location>
        <topology evidence="1 10">Peripheral membrane protein</topology>
    </subcellularLocation>
</comment>
<dbReference type="EMBL" id="KN823661">
    <property type="protein sequence ID" value="KIO16138.1"/>
    <property type="molecule type" value="Genomic_DNA"/>
</dbReference>
<evidence type="ECO:0000256" key="11">
    <source>
        <dbReference type="SAM" id="Coils"/>
    </source>
</evidence>
<feature type="region of interest" description="Disordered" evidence="12">
    <location>
        <begin position="117"/>
        <end position="139"/>
    </location>
</feature>
<dbReference type="HOGENOM" id="CLU_710169_0_0_1"/>
<dbReference type="GO" id="GO:0017119">
    <property type="term" value="C:Golgi transport complex"/>
    <property type="evidence" value="ECO:0007669"/>
    <property type="project" value="UniProtKB-UniRule"/>
</dbReference>
<name>A0A0C3K3Y3_9AGAM</name>
<keyword evidence="11" id="KW-0175">Coiled coil</keyword>
<comment type="similarity">
    <text evidence="2 10">Belongs to the COG6 family.</text>
</comment>
<keyword evidence="5 10" id="KW-0653">Protein transport</keyword>
<evidence type="ECO:0000256" key="4">
    <source>
        <dbReference type="ARBA" id="ARBA00022448"/>
    </source>
</evidence>
<dbReference type="InterPro" id="IPR048369">
    <property type="entry name" value="COG6_C"/>
</dbReference>
<organism evidence="15 16">
    <name type="scientific">Tulasnella calospora MUT 4182</name>
    <dbReference type="NCBI Taxonomy" id="1051891"/>
    <lineage>
        <taxon>Eukaryota</taxon>
        <taxon>Fungi</taxon>
        <taxon>Dikarya</taxon>
        <taxon>Basidiomycota</taxon>
        <taxon>Agaricomycotina</taxon>
        <taxon>Agaricomycetes</taxon>
        <taxon>Cantharellales</taxon>
        <taxon>Tulasnellaceae</taxon>
        <taxon>Tulasnella</taxon>
    </lineage>
</organism>
<feature type="domain" description="Conserved Oligomeric Golgi complex subunit 6 C-terminal" evidence="14">
    <location>
        <begin position="303"/>
        <end position="382"/>
    </location>
</feature>
<feature type="compositionally biased region" description="Polar residues" evidence="12">
    <location>
        <begin position="42"/>
        <end position="64"/>
    </location>
</feature>
<keyword evidence="7 10" id="KW-0472">Membrane</keyword>
<feature type="coiled-coil region" evidence="11">
    <location>
        <begin position="204"/>
        <end position="231"/>
    </location>
</feature>
<dbReference type="GO" id="GO:0015031">
    <property type="term" value="P:protein transport"/>
    <property type="evidence" value="ECO:0007669"/>
    <property type="project" value="UniProtKB-KW"/>
</dbReference>
<evidence type="ECO:0000259" key="14">
    <source>
        <dbReference type="Pfam" id="PF20653"/>
    </source>
</evidence>
<dbReference type="PANTHER" id="PTHR21506">
    <property type="entry name" value="COMPONENT OF OLIGOMERIC GOLGI COMPLEX 6"/>
    <property type="match status" value="1"/>
</dbReference>